<feature type="domain" description="POTRA" evidence="8">
    <location>
        <begin position="167"/>
        <end position="257"/>
    </location>
</feature>
<comment type="subcellular location">
    <subcellularLocation>
        <location evidence="1">Membrane</location>
    </subcellularLocation>
</comment>
<dbReference type="InterPro" id="IPR039910">
    <property type="entry name" value="D15-like"/>
</dbReference>
<evidence type="ECO:0000313" key="9">
    <source>
        <dbReference type="EMBL" id="SFV52540.1"/>
    </source>
</evidence>
<proteinExistence type="predicted"/>
<dbReference type="Gene3D" id="3.10.20.310">
    <property type="entry name" value="membrane protein fhac"/>
    <property type="match status" value="5"/>
</dbReference>
<keyword evidence="3" id="KW-0812">Transmembrane</keyword>
<dbReference type="EMBL" id="FPHE01000034">
    <property type="protein sequence ID" value="SFV52540.1"/>
    <property type="molecule type" value="Genomic_DNA"/>
</dbReference>
<feature type="domain" description="POTRA" evidence="8">
    <location>
        <begin position="87"/>
        <end position="164"/>
    </location>
</feature>
<dbReference type="NCBIfam" id="TIGR03303">
    <property type="entry name" value="OM_YaeT"/>
    <property type="match status" value="1"/>
</dbReference>
<evidence type="ECO:0000256" key="3">
    <source>
        <dbReference type="ARBA" id="ARBA00022692"/>
    </source>
</evidence>
<dbReference type="AlphaFoldDB" id="A0A1W1BG56"/>
<keyword evidence="6" id="KW-0472">Membrane</keyword>
<dbReference type="GO" id="GO:0019867">
    <property type="term" value="C:outer membrane"/>
    <property type="evidence" value="ECO:0007669"/>
    <property type="project" value="InterPro"/>
</dbReference>
<dbReference type="PROSITE" id="PS51779">
    <property type="entry name" value="POTRA"/>
    <property type="match status" value="5"/>
</dbReference>
<dbReference type="Pfam" id="PF07244">
    <property type="entry name" value="POTRA"/>
    <property type="match status" value="5"/>
</dbReference>
<name>A0A1W1BG56_9ZZZZ</name>
<dbReference type="GO" id="GO:0071709">
    <property type="term" value="P:membrane assembly"/>
    <property type="evidence" value="ECO:0007669"/>
    <property type="project" value="InterPro"/>
</dbReference>
<keyword evidence="5" id="KW-0677">Repeat</keyword>
<dbReference type="PANTHER" id="PTHR12815">
    <property type="entry name" value="SORTING AND ASSEMBLY MACHINERY SAMM50 PROTEIN FAMILY MEMBER"/>
    <property type="match status" value="1"/>
</dbReference>
<dbReference type="InterPro" id="IPR000184">
    <property type="entry name" value="Bac_surfAg_D15"/>
</dbReference>
<dbReference type="InterPro" id="IPR034746">
    <property type="entry name" value="POTRA"/>
</dbReference>
<evidence type="ECO:0000259" key="8">
    <source>
        <dbReference type="PROSITE" id="PS51779"/>
    </source>
</evidence>
<reference evidence="9" key="1">
    <citation type="submission" date="2016-10" db="EMBL/GenBank/DDBJ databases">
        <authorList>
            <person name="de Groot N.N."/>
        </authorList>
    </citation>
    <scope>NUCLEOTIDE SEQUENCE</scope>
</reference>
<keyword evidence="4" id="KW-0732">Signal</keyword>
<dbReference type="PANTHER" id="PTHR12815:SF23">
    <property type="entry name" value="OUTER MEMBRANE PROTEIN ASSEMBLY FACTOR BAMA"/>
    <property type="match status" value="1"/>
</dbReference>
<dbReference type="PIRSF" id="PIRSF006076">
    <property type="entry name" value="OM_assembly_OMP85"/>
    <property type="match status" value="1"/>
</dbReference>
<feature type="domain" description="POTRA" evidence="8">
    <location>
        <begin position="342"/>
        <end position="414"/>
    </location>
</feature>
<feature type="domain" description="POTRA" evidence="8">
    <location>
        <begin position="18"/>
        <end position="86"/>
    </location>
</feature>
<accession>A0A1W1BG56</accession>
<feature type="domain" description="POTRA" evidence="8">
    <location>
        <begin position="260"/>
        <end position="339"/>
    </location>
</feature>
<dbReference type="Pfam" id="PF01103">
    <property type="entry name" value="Omp85"/>
    <property type="match status" value="1"/>
</dbReference>
<dbReference type="Gene3D" id="2.40.160.50">
    <property type="entry name" value="membrane protein fhac: a member of the omp85/tpsb transporter family"/>
    <property type="match status" value="1"/>
</dbReference>
<dbReference type="InterPro" id="IPR023707">
    <property type="entry name" value="OM_assembly_BamA"/>
</dbReference>
<evidence type="ECO:0000256" key="5">
    <source>
        <dbReference type="ARBA" id="ARBA00022737"/>
    </source>
</evidence>
<evidence type="ECO:0000256" key="1">
    <source>
        <dbReference type="ARBA" id="ARBA00004370"/>
    </source>
</evidence>
<evidence type="ECO:0000256" key="6">
    <source>
        <dbReference type="ARBA" id="ARBA00023136"/>
    </source>
</evidence>
<evidence type="ECO:0000256" key="2">
    <source>
        <dbReference type="ARBA" id="ARBA00022452"/>
    </source>
</evidence>
<protein>
    <submittedName>
        <fullName evidence="9">Outer membrane protein assembly factor YaeT</fullName>
    </submittedName>
</protein>
<dbReference type="InterPro" id="IPR010827">
    <property type="entry name" value="BamA/TamA_POTRA"/>
</dbReference>
<keyword evidence="2" id="KW-1134">Transmembrane beta strand</keyword>
<keyword evidence="7" id="KW-0998">Cell outer membrane</keyword>
<evidence type="ECO:0000256" key="7">
    <source>
        <dbReference type="ARBA" id="ARBA00023237"/>
    </source>
</evidence>
<sequence length="750" mass="83614">MRKILPLSVTLSSLLLSQTVTSIEYKGLLHLSKDVATEISGIHVGDEFDINKIDESLKNFYKQGYFTDIWISTTESGGLVYNFKEKSTISKLEMNGYSSDDEQEALFAEIGLKKGDLYDIEKVEKAKKRLIKKIESEGYYDTVVEVNAEPKTDSIALSFDVNKGEKVYIQNISFTGAEHIDADELEDALANQEEDTLGWLPGLNNGVAHMNQLGYDSFRAKDVYMKNGYLDATVSEPLMRVDSGSYLADVSYQVNEGEQYRINSIQIVGLVDGLDKDEILDELRLIKGKVFNVDKLRKDMAYIQEQVANLGYAYAKVAPNFNKNERDKTVDIQFSIRAGNKVTINDVIISGNYSTKDRVIRRDIFLAPGDLFSLTDLKDSKSALGRRGYFEKIDIEQQRVDESSINLLVKVKETATGSIQAGGGYGSYQGFMLNASLSDRNILGSGMSASLGFDLSKVSTNYSFSINNPRVWDSEYSLGMSIYKNEYEYSTYKHNTFGGSANIGKQLTRNLYGSLGYSYSENDIDANETSTSRISSVFSNEDLNYAKSTVSVGLSYDSTDDFFVPREGIILGGNIAYSGVGGDEEFMAYSAKFGAYYGVEDYINYDLIFRYKLRAKWLQDKGHISGPEKLFLGGVSSVRGYEPYSIAPSEFGKNDDGETTRKYLGGMKSVVNTVEASIPLSTAAKMRLAFFADYGMIGEDNFDEIKRAGYGISLEWYSPMGPINLVFARAKNPGVLDRTSKFEFTMGRKF</sequence>
<evidence type="ECO:0000256" key="4">
    <source>
        <dbReference type="ARBA" id="ARBA00022729"/>
    </source>
</evidence>
<organism evidence="9">
    <name type="scientific">hydrothermal vent metagenome</name>
    <dbReference type="NCBI Taxonomy" id="652676"/>
    <lineage>
        <taxon>unclassified sequences</taxon>
        <taxon>metagenomes</taxon>
        <taxon>ecological metagenomes</taxon>
    </lineage>
</organism>
<gene>
    <name evidence="9" type="ORF">MNB_SV-12-1602</name>
</gene>